<organism evidence="2 3">
    <name type="scientific">Pseudodesulfovibrio cashew</name>
    <dbReference type="NCBI Taxonomy" id="2678688"/>
    <lineage>
        <taxon>Bacteria</taxon>
        <taxon>Pseudomonadati</taxon>
        <taxon>Thermodesulfobacteriota</taxon>
        <taxon>Desulfovibrionia</taxon>
        <taxon>Desulfovibrionales</taxon>
        <taxon>Desulfovibrionaceae</taxon>
    </lineage>
</organism>
<dbReference type="KEGG" id="psel:GM415_10430"/>
<keyword evidence="3" id="KW-1185">Reference proteome</keyword>
<dbReference type="Proteomes" id="UP000428328">
    <property type="component" value="Chromosome"/>
</dbReference>
<keyword evidence="1" id="KW-1133">Transmembrane helix</keyword>
<dbReference type="RefSeq" id="WP_158947902.1">
    <property type="nucleotide sequence ID" value="NZ_CP046400.1"/>
</dbReference>
<dbReference type="EMBL" id="CP046400">
    <property type="protein sequence ID" value="QGY40523.1"/>
    <property type="molecule type" value="Genomic_DNA"/>
</dbReference>
<accession>A0A6I6JJI5</accession>
<reference evidence="2 3" key="1">
    <citation type="submission" date="2019-11" db="EMBL/GenBank/DDBJ databases">
        <authorList>
            <person name="Zheng R.K."/>
            <person name="Sun C.M."/>
        </authorList>
    </citation>
    <scope>NUCLEOTIDE SEQUENCE [LARGE SCALE GENOMIC DNA]</scope>
    <source>
        <strain evidence="2 3">SRB007</strain>
    </source>
</reference>
<keyword evidence="1" id="KW-0472">Membrane</keyword>
<proteinExistence type="predicted"/>
<dbReference type="AlphaFoldDB" id="A0A6I6JJI5"/>
<name>A0A6I6JJI5_9BACT</name>
<feature type="transmembrane region" description="Helical" evidence="1">
    <location>
        <begin position="55"/>
        <end position="74"/>
    </location>
</feature>
<gene>
    <name evidence="2" type="ORF">GM415_10430</name>
</gene>
<keyword evidence="1" id="KW-0812">Transmembrane</keyword>
<sequence length="100" mass="11124">MHRNERTPFFRLLGAIHAQRRVPRLSTAWQDAVIREISASYRPPVSELLRLAPRFTYAAATLAVVCAVAAGPVLNGLSNELHSLYANHVYALNPLSFLNL</sequence>
<protein>
    <submittedName>
        <fullName evidence="2">Uncharacterized protein</fullName>
    </submittedName>
</protein>
<evidence type="ECO:0000313" key="3">
    <source>
        <dbReference type="Proteomes" id="UP000428328"/>
    </source>
</evidence>
<evidence type="ECO:0000256" key="1">
    <source>
        <dbReference type="SAM" id="Phobius"/>
    </source>
</evidence>
<evidence type="ECO:0000313" key="2">
    <source>
        <dbReference type="EMBL" id="QGY40523.1"/>
    </source>
</evidence>